<evidence type="ECO:0000256" key="3">
    <source>
        <dbReference type="ARBA" id="ARBA00023274"/>
    </source>
</evidence>
<reference evidence="7" key="2">
    <citation type="journal article" date="2023" name="Microbiome">
        <title>Synthase-selected sorting approach identifies a beta-lactone synthase in a nudibranch symbiotic bacterium.</title>
        <authorList>
            <person name="Dzunkova M."/>
            <person name="La Clair J.J."/>
            <person name="Tyml T."/>
            <person name="Doud D."/>
            <person name="Schulz F."/>
            <person name="Piquer-Esteban S."/>
            <person name="Porcel Sanchis D."/>
            <person name="Osborn A."/>
            <person name="Robinson D."/>
            <person name="Louie K.B."/>
            <person name="Bowen B.P."/>
            <person name="Bowers R.M."/>
            <person name="Lee J."/>
            <person name="Arnau V."/>
            <person name="Diaz-Villanueva W."/>
            <person name="Stepanauskas R."/>
            <person name="Gosliner T."/>
            <person name="Date S.V."/>
            <person name="Northen T.R."/>
            <person name="Cheng J.F."/>
            <person name="Burkart M.D."/>
            <person name="Woyke T."/>
        </authorList>
    </citation>
    <scope>NUCLEOTIDE SEQUENCE</scope>
    <source>
        <strain evidence="7">Df01</strain>
    </source>
</reference>
<dbReference type="NCBIfam" id="TIGR00012">
    <property type="entry name" value="L29"/>
    <property type="match status" value="1"/>
</dbReference>
<dbReference type="InterPro" id="IPR018254">
    <property type="entry name" value="Ribosomal_uL29_CS"/>
</dbReference>
<dbReference type="GO" id="GO:0005840">
    <property type="term" value="C:ribosome"/>
    <property type="evidence" value="ECO:0007669"/>
    <property type="project" value="UniProtKB-KW"/>
</dbReference>
<proteinExistence type="inferred from homology"/>
<gene>
    <name evidence="5 7" type="primary">rpmC</name>
    <name evidence="7" type="ORF">NQX30_02825</name>
</gene>
<evidence type="ECO:0000256" key="1">
    <source>
        <dbReference type="ARBA" id="ARBA00009254"/>
    </source>
</evidence>
<dbReference type="PANTHER" id="PTHR10916">
    <property type="entry name" value="60S RIBOSOMAL PROTEIN L35/50S RIBOSOMAL PROTEIN L29"/>
    <property type="match status" value="1"/>
</dbReference>
<comment type="caution">
    <text evidence="7">The sequence shown here is derived from an EMBL/GenBank/DDBJ whole genome shotgun (WGS) entry which is preliminary data.</text>
</comment>
<evidence type="ECO:0000313" key="8">
    <source>
        <dbReference type="Proteomes" id="UP001168167"/>
    </source>
</evidence>
<protein>
    <recommendedName>
        <fullName evidence="4 5">Large ribosomal subunit protein uL29</fullName>
    </recommendedName>
</protein>
<reference evidence="7" key="1">
    <citation type="submission" date="2022-08" db="EMBL/GenBank/DDBJ databases">
        <authorList>
            <person name="Dzunkova M."/>
            <person name="La Clair J."/>
            <person name="Tyml T."/>
            <person name="Doud D."/>
            <person name="Schulz F."/>
            <person name="Piquer S."/>
            <person name="Porcel Sanchis D."/>
            <person name="Osborn A."/>
            <person name="Robinson D."/>
            <person name="Louie K.B."/>
            <person name="Bowen B.P."/>
            <person name="Bowers R."/>
            <person name="Lee J."/>
            <person name="Arnau Llombart V."/>
            <person name="Diaz Villanueva W."/>
            <person name="Gosliner T."/>
            <person name="Northen T."/>
            <person name="Cheng J.-F."/>
            <person name="Burkart M.D."/>
            <person name="Woyke T."/>
        </authorList>
    </citation>
    <scope>NUCLEOTIDE SEQUENCE</scope>
    <source>
        <strain evidence="7">Df01</strain>
    </source>
</reference>
<dbReference type="InterPro" id="IPR050063">
    <property type="entry name" value="Ribosomal_protein_uL29"/>
</dbReference>
<accession>A0ABT7QKZ7</accession>
<evidence type="ECO:0000256" key="2">
    <source>
        <dbReference type="ARBA" id="ARBA00022980"/>
    </source>
</evidence>
<dbReference type="HAMAP" id="MF_00374">
    <property type="entry name" value="Ribosomal_uL29"/>
    <property type="match status" value="1"/>
</dbReference>
<dbReference type="Proteomes" id="UP001168167">
    <property type="component" value="Unassembled WGS sequence"/>
</dbReference>
<keyword evidence="2 5" id="KW-0689">Ribosomal protein</keyword>
<organism evidence="7 8">
    <name type="scientific">Candidatus Doriopsillibacter californiensis</name>
    <dbReference type="NCBI Taxonomy" id="2970740"/>
    <lineage>
        <taxon>Bacteria</taxon>
        <taxon>Pseudomonadati</taxon>
        <taxon>Pseudomonadota</taxon>
        <taxon>Gammaproteobacteria</taxon>
        <taxon>Candidatus Tethybacterales</taxon>
        <taxon>Candidatus Persebacteraceae</taxon>
        <taxon>Candidatus Doriopsillibacter</taxon>
    </lineage>
</organism>
<keyword evidence="6" id="KW-0175">Coiled coil</keyword>
<dbReference type="PROSITE" id="PS00579">
    <property type="entry name" value="RIBOSOMAL_L29"/>
    <property type="match status" value="1"/>
</dbReference>
<dbReference type="PANTHER" id="PTHR10916:SF0">
    <property type="entry name" value="LARGE RIBOSOMAL SUBUNIT PROTEIN UL29C"/>
    <property type="match status" value="1"/>
</dbReference>
<evidence type="ECO:0000256" key="5">
    <source>
        <dbReference type="HAMAP-Rule" id="MF_00374"/>
    </source>
</evidence>
<evidence type="ECO:0000256" key="4">
    <source>
        <dbReference type="ARBA" id="ARBA00035204"/>
    </source>
</evidence>
<dbReference type="EMBL" id="JANQAO010000001">
    <property type="protein sequence ID" value="MDM5147307.1"/>
    <property type="molecule type" value="Genomic_DNA"/>
</dbReference>
<dbReference type="Gene3D" id="1.10.287.310">
    <property type="match status" value="1"/>
</dbReference>
<dbReference type="SUPFAM" id="SSF46561">
    <property type="entry name" value="Ribosomal protein L29 (L29p)"/>
    <property type="match status" value="1"/>
</dbReference>
<dbReference type="InterPro" id="IPR036049">
    <property type="entry name" value="Ribosomal_uL29_sf"/>
</dbReference>
<dbReference type="InterPro" id="IPR001854">
    <property type="entry name" value="Ribosomal_uL29"/>
</dbReference>
<dbReference type="Pfam" id="PF00831">
    <property type="entry name" value="Ribosomal_L29"/>
    <property type="match status" value="1"/>
</dbReference>
<evidence type="ECO:0000313" key="7">
    <source>
        <dbReference type="EMBL" id="MDM5147307.1"/>
    </source>
</evidence>
<evidence type="ECO:0000256" key="6">
    <source>
        <dbReference type="SAM" id="Coils"/>
    </source>
</evidence>
<name>A0ABT7QKZ7_9GAMM</name>
<keyword evidence="8" id="KW-1185">Reference proteome</keyword>
<comment type="similarity">
    <text evidence="1 5">Belongs to the universal ribosomal protein uL29 family.</text>
</comment>
<keyword evidence="3 5" id="KW-0687">Ribonucleoprotein</keyword>
<feature type="coiled-coil region" evidence="6">
    <location>
        <begin position="9"/>
        <end position="68"/>
    </location>
</feature>
<sequence>MSQIGRRKVEVREKAIDGLREELNALRREHFNLRVQKAAQQNTKSSELRRVRRDVARVETILREKENKV</sequence>